<dbReference type="InterPro" id="IPR010982">
    <property type="entry name" value="Lambda_DNA-bd_dom_sf"/>
</dbReference>
<evidence type="ECO:0000313" key="3">
    <source>
        <dbReference type="Proteomes" id="UP000540506"/>
    </source>
</evidence>
<dbReference type="InterPro" id="IPR043917">
    <property type="entry name" value="DUF5753"/>
</dbReference>
<dbReference type="EMBL" id="JACHJV010000001">
    <property type="protein sequence ID" value="MBB4924934.1"/>
    <property type="molecule type" value="Genomic_DNA"/>
</dbReference>
<keyword evidence="3" id="KW-1185">Reference proteome</keyword>
<dbReference type="Pfam" id="PF13560">
    <property type="entry name" value="HTH_31"/>
    <property type="match status" value="1"/>
</dbReference>
<dbReference type="SUPFAM" id="SSF47413">
    <property type="entry name" value="lambda repressor-like DNA-binding domains"/>
    <property type="match status" value="1"/>
</dbReference>
<proteinExistence type="predicted"/>
<sequence length="286" mass="31659">MSTSPHSSLQEAKHGLGQRLREIRKDSGLTARALAAFAGWHESKCSRIEHGRTPPSDEDIRAWTLHCGVPEQAPDLIAVARGIEGAYVEWRRLERSGLRSVQESVVPVWERTRRYRFYSPNLIPGPLQTHGYIAALLTAIRDRRGLADDLEAAVQTRLDKQRVLHDRAPGSRFFSIVLEESALRYRIGSADVMADQLHHLLAVASIPTVSLGIIPLEADRSQLWPTEGFFMFDDEQVNVELVSAHLTVTQPHEIGLYAKTFADLAALSLVGVAARGRITAALHALG</sequence>
<reference evidence="2 3" key="1">
    <citation type="submission" date="2020-08" db="EMBL/GenBank/DDBJ databases">
        <title>Sequencing the genomes of 1000 actinobacteria strains.</title>
        <authorList>
            <person name="Klenk H.-P."/>
        </authorList>
    </citation>
    <scope>NUCLEOTIDE SEQUENCE [LARGE SCALE GENOMIC DNA]</scope>
    <source>
        <strain evidence="2 3">DSM 41654</strain>
    </source>
</reference>
<gene>
    <name evidence="2" type="ORF">FHR34_003927</name>
</gene>
<dbReference type="AlphaFoldDB" id="A0A7W7R4B2"/>
<dbReference type="PROSITE" id="PS50943">
    <property type="entry name" value="HTH_CROC1"/>
    <property type="match status" value="1"/>
</dbReference>
<dbReference type="InterPro" id="IPR001387">
    <property type="entry name" value="Cro/C1-type_HTH"/>
</dbReference>
<dbReference type="Pfam" id="PF19054">
    <property type="entry name" value="DUF5753"/>
    <property type="match status" value="1"/>
</dbReference>
<dbReference type="Proteomes" id="UP000540506">
    <property type="component" value="Unassembled WGS sequence"/>
</dbReference>
<evidence type="ECO:0000259" key="1">
    <source>
        <dbReference type="PROSITE" id="PS50943"/>
    </source>
</evidence>
<dbReference type="RefSeq" id="WP_184936799.1">
    <property type="nucleotide sequence ID" value="NZ_JACHJV010000001.1"/>
</dbReference>
<evidence type="ECO:0000313" key="2">
    <source>
        <dbReference type="EMBL" id="MBB4924934.1"/>
    </source>
</evidence>
<comment type="caution">
    <text evidence="2">The sequence shown here is derived from an EMBL/GenBank/DDBJ whole genome shotgun (WGS) entry which is preliminary data.</text>
</comment>
<organism evidence="2 3">
    <name type="scientific">Kitasatospora kifunensis</name>
    <name type="common">Streptomyces kifunensis</name>
    <dbReference type="NCBI Taxonomy" id="58351"/>
    <lineage>
        <taxon>Bacteria</taxon>
        <taxon>Bacillati</taxon>
        <taxon>Actinomycetota</taxon>
        <taxon>Actinomycetes</taxon>
        <taxon>Kitasatosporales</taxon>
        <taxon>Streptomycetaceae</taxon>
        <taxon>Kitasatospora</taxon>
    </lineage>
</organism>
<accession>A0A7W7R4B2</accession>
<dbReference type="SMART" id="SM00530">
    <property type="entry name" value="HTH_XRE"/>
    <property type="match status" value="1"/>
</dbReference>
<protein>
    <submittedName>
        <fullName evidence="2">Transcriptional regulator with XRE-family HTH domain</fullName>
    </submittedName>
</protein>
<name>A0A7W7R4B2_KITKI</name>
<dbReference type="Gene3D" id="1.10.260.40">
    <property type="entry name" value="lambda repressor-like DNA-binding domains"/>
    <property type="match status" value="1"/>
</dbReference>
<dbReference type="GO" id="GO:0003677">
    <property type="term" value="F:DNA binding"/>
    <property type="evidence" value="ECO:0007669"/>
    <property type="project" value="InterPro"/>
</dbReference>
<feature type="domain" description="HTH cro/C1-type" evidence="1">
    <location>
        <begin position="20"/>
        <end position="60"/>
    </location>
</feature>
<dbReference type="CDD" id="cd00093">
    <property type="entry name" value="HTH_XRE"/>
    <property type="match status" value="1"/>
</dbReference>